<dbReference type="Gene3D" id="1.20.58.390">
    <property type="entry name" value="Neurotransmitter-gated ion-channel transmembrane domain"/>
    <property type="match status" value="1"/>
</dbReference>
<keyword evidence="4 5" id="KW-0472">Membrane</keyword>
<keyword evidence="8" id="KW-1185">Reference proteome</keyword>
<protein>
    <recommendedName>
        <fullName evidence="6">Neurotransmitter-gated ion-channel ligand-binding domain-containing protein</fullName>
    </recommendedName>
</protein>
<dbReference type="Proteomes" id="UP000002358">
    <property type="component" value="Unassembled WGS sequence"/>
</dbReference>
<dbReference type="Gene3D" id="2.70.170.10">
    <property type="entry name" value="Neurotransmitter-gated ion-channel ligand-binding domain"/>
    <property type="match status" value="1"/>
</dbReference>
<gene>
    <name evidence="7" type="primary">100114079</name>
</gene>
<dbReference type="InterPro" id="IPR038050">
    <property type="entry name" value="Neuro_actylchol_rec"/>
</dbReference>
<dbReference type="InterPro" id="IPR006201">
    <property type="entry name" value="Neur_channel"/>
</dbReference>
<evidence type="ECO:0000259" key="6">
    <source>
        <dbReference type="Pfam" id="PF02931"/>
    </source>
</evidence>
<feature type="transmembrane region" description="Helical" evidence="5">
    <location>
        <begin position="391"/>
        <end position="412"/>
    </location>
</feature>
<keyword evidence="3 5" id="KW-1133">Transmembrane helix</keyword>
<proteinExistence type="predicted"/>
<feature type="domain" description="Neurotransmitter-gated ion-channel ligand-binding" evidence="6">
    <location>
        <begin position="120"/>
        <end position="320"/>
    </location>
</feature>
<dbReference type="OrthoDB" id="410315at2759"/>
<dbReference type="EnsemblMetazoa" id="XM_031921532">
    <property type="protein sequence ID" value="XP_031777392"/>
    <property type="gene ID" value="GeneID_100114079"/>
</dbReference>
<dbReference type="InterPro" id="IPR036719">
    <property type="entry name" value="Neuro-gated_channel_TM_sf"/>
</dbReference>
<dbReference type="SMR" id="A0A7M7PXS4"/>
<accession>A0A7M7PXS4</accession>
<evidence type="ECO:0000256" key="5">
    <source>
        <dbReference type="SAM" id="Phobius"/>
    </source>
</evidence>
<dbReference type="InterPro" id="IPR036734">
    <property type="entry name" value="Neur_chan_lig-bd_sf"/>
</dbReference>
<evidence type="ECO:0000256" key="4">
    <source>
        <dbReference type="ARBA" id="ARBA00023136"/>
    </source>
</evidence>
<sequence length="524" mass="59784">MKLNNELNDVMSSIRLYCTPYILGAVIGNRRLARIWGFKFHGAYYLFERITSESVDGFATTPVERLKLSRLLRALKSSKMPYRNRRIVILLLLCLTFSASVVQCYKLAELCKDLSSKSVEHRLKTHLFCDYDEDVRPQIGAKGNATNVGLMFMPRFISFDDASNVFEMHSWSIMNWTDPHLTWNPEDFEGLDTIQVPSDSLWTPDIAVHNTHDASKGKPGIAKTNCGLSHDGHVTCVPAVKYSTNCLPDFTDYPYDLQVCTIDLASWAYSTDEIQLLMLRKPVTSDLSPGQEWDVLYSNSYVLNESFKMNQNLSARVYYLFFIMGRRAENMHVLLIAPAFVLMVLTLCALWMDCHSNERMIVSSISFICHLVCIQHVYWKIPHNGNDAPNLLRYYESSFLIMAFVMVLTVLLRELHTLKSPAPEWLSSTTSSILRSKVGQLLLLSILDPKASAFLEISADDNDDLVDTDTDNRPKPEPNTSTWSYVALMIGWLAFVLTFFTYIVMLPMYLPYKSTYDPAIFSNK</sequence>
<evidence type="ECO:0000313" key="7">
    <source>
        <dbReference type="EnsemblMetazoa" id="XP_031777392"/>
    </source>
</evidence>
<organism evidence="7 8">
    <name type="scientific">Nasonia vitripennis</name>
    <name type="common">Parasitic wasp</name>
    <dbReference type="NCBI Taxonomy" id="7425"/>
    <lineage>
        <taxon>Eukaryota</taxon>
        <taxon>Metazoa</taxon>
        <taxon>Ecdysozoa</taxon>
        <taxon>Arthropoda</taxon>
        <taxon>Hexapoda</taxon>
        <taxon>Insecta</taxon>
        <taxon>Pterygota</taxon>
        <taxon>Neoptera</taxon>
        <taxon>Endopterygota</taxon>
        <taxon>Hymenoptera</taxon>
        <taxon>Apocrita</taxon>
        <taxon>Proctotrupomorpha</taxon>
        <taxon>Chalcidoidea</taxon>
        <taxon>Pteromalidae</taxon>
        <taxon>Pteromalinae</taxon>
        <taxon>Nasonia</taxon>
    </lineage>
</organism>
<comment type="subcellular location">
    <subcellularLocation>
        <location evidence="1">Membrane</location>
        <topology evidence="1">Multi-pass membrane protein</topology>
    </subcellularLocation>
</comment>
<reference evidence="7" key="1">
    <citation type="submission" date="2021-01" db="UniProtKB">
        <authorList>
            <consortium name="EnsemblMetazoa"/>
        </authorList>
    </citation>
    <scope>IDENTIFICATION</scope>
</reference>
<dbReference type="Pfam" id="PF02931">
    <property type="entry name" value="Neur_chan_LBD"/>
    <property type="match status" value="1"/>
</dbReference>
<feature type="transmembrane region" description="Helical" evidence="5">
    <location>
        <begin position="331"/>
        <end position="352"/>
    </location>
</feature>
<evidence type="ECO:0000256" key="3">
    <source>
        <dbReference type="ARBA" id="ARBA00022989"/>
    </source>
</evidence>
<feature type="transmembrane region" description="Helical" evidence="5">
    <location>
        <begin position="359"/>
        <end position="379"/>
    </location>
</feature>
<dbReference type="GO" id="GO:0004888">
    <property type="term" value="F:transmembrane signaling receptor activity"/>
    <property type="evidence" value="ECO:0007669"/>
    <property type="project" value="InterPro"/>
</dbReference>
<feature type="transmembrane region" description="Helical" evidence="5">
    <location>
        <begin position="483"/>
        <end position="505"/>
    </location>
</feature>
<dbReference type="InterPro" id="IPR006202">
    <property type="entry name" value="Neur_chan_lig-bd"/>
</dbReference>
<dbReference type="GO" id="GO:0016020">
    <property type="term" value="C:membrane"/>
    <property type="evidence" value="ECO:0007669"/>
    <property type="project" value="UniProtKB-SubCell"/>
</dbReference>
<dbReference type="FunFam" id="2.70.170.10:FF:000028">
    <property type="entry name" value="AcetylCholine Receptor"/>
    <property type="match status" value="1"/>
</dbReference>
<dbReference type="SUPFAM" id="SSF90112">
    <property type="entry name" value="Neurotransmitter-gated ion-channel transmembrane pore"/>
    <property type="match status" value="1"/>
</dbReference>
<evidence type="ECO:0000256" key="1">
    <source>
        <dbReference type="ARBA" id="ARBA00004141"/>
    </source>
</evidence>
<dbReference type="PANTHER" id="PTHR18945">
    <property type="entry name" value="NEUROTRANSMITTER GATED ION CHANNEL"/>
    <property type="match status" value="1"/>
</dbReference>
<evidence type="ECO:0000256" key="2">
    <source>
        <dbReference type="ARBA" id="ARBA00022692"/>
    </source>
</evidence>
<dbReference type="AlphaFoldDB" id="A0A7M7PXS4"/>
<evidence type="ECO:0000313" key="8">
    <source>
        <dbReference type="Proteomes" id="UP000002358"/>
    </source>
</evidence>
<dbReference type="GO" id="GO:0005230">
    <property type="term" value="F:extracellular ligand-gated monoatomic ion channel activity"/>
    <property type="evidence" value="ECO:0007669"/>
    <property type="project" value="InterPro"/>
</dbReference>
<dbReference type="CDD" id="cd18989">
    <property type="entry name" value="LGIC_ECD_cation"/>
    <property type="match status" value="1"/>
</dbReference>
<dbReference type="SUPFAM" id="SSF63712">
    <property type="entry name" value="Nicotinic receptor ligand binding domain-like"/>
    <property type="match status" value="1"/>
</dbReference>
<keyword evidence="2 5" id="KW-0812">Transmembrane</keyword>
<dbReference type="InParanoid" id="A0A7M7PXS4"/>
<name>A0A7M7PXS4_NASVI</name>